<reference evidence="2 3" key="1">
    <citation type="journal article" date="2020" name="Nature">
        <title>Six reference-quality genomes reveal evolution of bat adaptations.</title>
        <authorList>
            <person name="Jebb D."/>
            <person name="Huang Z."/>
            <person name="Pippel M."/>
            <person name="Hughes G.M."/>
            <person name="Lavrichenko K."/>
            <person name="Devanna P."/>
            <person name="Winkler S."/>
            <person name="Jermiin L.S."/>
            <person name="Skirmuntt E.C."/>
            <person name="Katzourakis A."/>
            <person name="Burkitt-Gray L."/>
            <person name="Ray D.A."/>
            <person name="Sullivan K.A.M."/>
            <person name="Roscito J.G."/>
            <person name="Kirilenko B.M."/>
            <person name="Davalos L.M."/>
            <person name="Corthals A.P."/>
            <person name="Power M.L."/>
            <person name="Jones G."/>
            <person name="Ransome R.D."/>
            <person name="Dechmann D.K.N."/>
            <person name="Locatelli A.G."/>
            <person name="Puechmaille S.J."/>
            <person name="Fedrigo O."/>
            <person name="Jarvis E.D."/>
            <person name="Hiller M."/>
            <person name="Vernes S.C."/>
            <person name="Myers E.W."/>
            <person name="Teeling E.C."/>
        </authorList>
    </citation>
    <scope>NUCLEOTIDE SEQUENCE [LARGE SCALE GENOMIC DNA]</scope>
    <source>
        <strain evidence="2">MMyoMyo1</strain>
        <tissue evidence="2">Flight muscle</tissue>
    </source>
</reference>
<evidence type="ECO:0000313" key="3">
    <source>
        <dbReference type="Proteomes" id="UP000527355"/>
    </source>
</evidence>
<evidence type="ECO:0000313" key="2">
    <source>
        <dbReference type="EMBL" id="KAF6285877.1"/>
    </source>
</evidence>
<accession>A0A7J7SCK6</accession>
<feature type="region of interest" description="Disordered" evidence="1">
    <location>
        <begin position="1"/>
        <end position="58"/>
    </location>
</feature>
<name>A0A7J7SCK6_MYOMY</name>
<keyword evidence="3" id="KW-1185">Reference proteome</keyword>
<gene>
    <name evidence="2" type="ORF">mMyoMyo1_009448</name>
</gene>
<sequence length="148" mass="15816">MRGKKWGSEKGKRQGDRETADRGQGRAPTRPRCGSGPAGTGCLGCGDPTGPEKGRVQGAWGGLGLQGHRMVLIQRHRSDGMRAINYCDKMQSWPAHCRRVDRSLSPAPHWSHAQASAAGMPLPTSLSIPPHHTLPLTARVGATALGKR</sequence>
<dbReference type="AlphaFoldDB" id="A0A7J7SCK6"/>
<feature type="compositionally biased region" description="Basic and acidic residues" evidence="1">
    <location>
        <begin position="1"/>
        <end position="24"/>
    </location>
</feature>
<organism evidence="2 3">
    <name type="scientific">Myotis myotis</name>
    <name type="common">Greater mouse-eared bat</name>
    <name type="synonym">Vespertilio myotis</name>
    <dbReference type="NCBI Taxonomy" id="51298"/>
    <lineage>
        <taxon>Eukaryota</taxon>
        <taxon>Metazoa</taxon>
        <taxon>Chordata</taxon>
        <taxon>Craniata</taxon>
        <taxon>Vertebrata</taxon>
        <taxon>Euteleostomi</taxon>
        <taxon>Mammalia</taxon>
        <taxon>Eutheria</taxon>
        <taxon>Laurasiatheria</taxon>
        <taxon>Chiroptera</taxon>
        <taxon>Yangochiroptera</taxon>
        <taxon>Vespertilionidae</taxon>
        <taxon>Myotis</taxon>
    </lineage>
</organism>
<evidence type="ECO:0000256" key="1">
    <source>
        <dbReference type="SAM" id="MobiDB-lite"/>
    </source>
</evidence>
<dbReference type="EMBL" id="JABWUV010000019">
    <property type="protein sequence ID" value="KAF6285877.1"/>
    <property type="molecule type" value="Genomic_DNA"/>
</dbReference>
<protein>
    <submittedName>
        <fullName evidence="2">Uncharacterized protein</fullName>
    </submittedName>
</protein>
<comment type="caution">
    <text evidence="2">The sequence shown here is derived from an EMBL/GenBank/DDBJ whole genome shotgun (WGS) entry which is preliminary data.</text>
</comment>
<proteinExistence type="predicted"/>
<dbReference type="Proteomes" id="UP000527355">
    <property type="component" value="Unassembled WGS sequence"/>
</dbReference>